<protein>
    <submittedName>
        <fullName evidence="1">Uncharacterized protein</fullName>
    </submittedName>
</protein>
<gene>
    <name evidence="1" type="ORF">P5673_031137</name>
</gene>
<sequence>MSGLGVAQLAPIDPFSSCSCGLIGIAEAALESVNAHKKVLVCFLRQERYHTAMNYYKNKTDLALKDLQDAFESVPLTDSILSFLTGETTGNSIFCQEEAEDFLSGVLVGHACRVATIINEPKRKFP</sequence>
<evidence type="ECO:0000313" key="1">
    <source>
        <dbReference type="EMBL" id="KAK2548614.1"/>
    </source>
</evidence>
<dbReference type="AlphaFoldDB" id="A0AAD9USQ9"/>
<evidence type="ECO:0000313" key="2">
    <source>
        <dbReference type="Proteomes" id="UP001249851"/>
    </source>
</evidence>
<reference evidence="1" key="1">
    <citation type="journal article" date="2023" name="G3 (Bethesda)">
        <title>Whole genome assembly and annotation of the endangered Caribbean coral Acropora cervicornis.</title>
        <authorList>
            <person name="Selwyn J.D."/>
            <person name="Vollmer S.V."/>
        </authorList>
    </citation>
    <scope>NUCLEOTIDE SEQUENCE</scope>
    <source>
        <strain evidence="1">K2</strain>
    </source>
</reference>
<organism evidence="1 2">
    <name type="scientific">Acropora cervicornis</name>
    <name type="common">Staghorn coral</name>
    <dbReference type="NCBI Taxonomy" id="6130"/>
    <lineage>
        <taxon>Eukaryota</taxon>
        <taxon>Metazoa</taxon>
        <taxon>Cnidaria</taxon>
        <taxon>Anthozoa</taxon>
        <taxon>Hexacorallia</taxon>
        <taxon>Scleractinia</taxon>
        <taxon>Astrocoeniina</taxon>
        <taxon>Acroporidae</taxon>
        <taxon>Acropora</taxon>
    </lineage>
</organism>
<proteinExistence type="predicted"/>
<dbReference type="Proteomes" id="UP001249851">
    <property type="component" value="Unassembled WGS sequence"/>
</dbReference>
<dbReference type="EMBL" id="JARQWQ010000142">
    <property type="protein sequence ID" value="KAK2548614.1"/>
    <property type="molecule type" value="Genomic_DNA"/>
</dbReference>
<reference evidence="1" key="2">
    <citation type="journal article" date="2023" name="Science">
        <title>Genomic signatures of disease resistance in endangered staghorn corals.</title>
        <authorList>
            <person name="Vollmer S.V."/>
            <person name="Selwyn J.D."/>
            <person name="Despard B.A."/>
            <person name="Roesel C.L."/>
        </authorList>
    </citation>
    <scope>NUCLEOTIDE SEQUENCE</scope>
    <source>
        <strain evidence="1">K2</strain>
    </source>
</reference>
<name>A0AAD9USQ9_ACRCE</name>
<comment type="caution">
    <text evidence="1">The sequence shown here is derived from an EMBL/GenBank/DDBJ whole genome shotgun (WGS) entry which is preliminary data.</text>
</comment>
<keyword evidence="2" id="KW-1185">Reference proteome</keyword>
<accession>A0AAD9USQ9</accession>